<dbReference type="UniPathway" id="UPA00035">
    <property type="reaction ID" value="UER00043"/>
</dbReference>
<keyword evidence="4 8" id="KW-0210">Decarboxylase</keyword>
<evidence type="ECO:0000259" key="9">
    <source>
        <dbReference type="Pfam" id="PF00218"/>
    </source>
</evidence>
<keyword evidence="11" id="KW-1185">Reference proteome</keyword>
<evidence type="ECO:0000313" key="10">
    <source>
        <dbReference type="EMBL" id="RXH58692.1"/>
    </source>
</evidence>
<dbReference type="Proteomes" id="UP000289437">
    <property type="component" value="Unassembled WGS sequence"/>
</dbReference>
<evidence type="ECO:0000256" key="3">
    <source>
        <dbReference type="ARBA" id="ARBA00022605"/>
    </source>
</evidence>
<dbReference type="PROSITE" id="PS00614">
    <property type="entry name" value="IGPS"/>
    <property type="match status" value="1"/>
</dbReference>
<accession>A0A4Q0T6Q5</accession>
<dbReference type="InterPro" id="IPR013785">
    <property type="entry name" value="Aldolase_TIM"/>
</dbReference>
<comment type="pathway">
    <text evidence="2 8">Amino-acid biosynthesis; L-tryptophan biosynthesis; L-tryptophan from chorismate: step 4/5.</text>
</comment>
<dbReference type="AlphaFoldDB" id="A0A4Q0T6Q5"/>
<protein>
    <recommendedName>
        <fullName evidence="8">Indole-3-glycerol phosphate synthase</fullName>
        <shortName evidence="8">IGPS</shortName>
        <ecNumber evidence="8">4.1.1.48</ecNumber>
    </recommendedName>
</protein>
<reference evidence="11" key="2">
    <citation type="submission" date="2019-02" db="EMBL/GenBank/DDBJ databases">
        <title>Granulicella sibirica sp. nov., a psychrotolerant acidobacterium isolated from an organic soil layer in forested tundra, West Siberia.</title>
        <authorList>
            <person name="Oshkin I.Y."/>
            <person name="Kulichevskaya I.S."/>
            <person name="Rijpstra W.I.C."/>
            <person name="Sinninghe Damste J.S."/>
            <person name="Rakitin A.L."/>
            <person name="Ravin N.V."/>
            <person name="Dedysh S.N."/>
        </authorList>
    </citation>
    <scope>NUCLEOTIDE SEQUENCE [LARGE SCALE GENOMIC DNA]</scope>
    <source>
        <strain evidence="11">AF10</strain>
    </source>
</reference>
<sequence length="267" mass="28928">MANRLDEILSHSLLAALARKETADIAAMERQANARTARGFRANLRRVAESGPAVIAECKKASPSKGVIRQQYDPASFARAFEAGGAAAISVLTDEEFFQGSLSHLEAVSAAVNIPVLRKDFIVDPFQVLEAKAAGADAILLIVAAHKNEDLVELAAEAHRWGLDILCETHDREEIERALALGFDTIGVNSRNLKTLTVDPQTLVEMVSYLPENVIRVAESGIAHAEDIERLMAAGYDAFLIGETLMRQPDPGATLALLLDRQYVSEV</sequence>
<evidence type="ECO:0000256" key="1">
    <source>
        <dbReference type="ARBA" id="ARBA00001633"/>
    </source>
</evidence>
<dbReference type="NCBIfam" id="NF001377">
    <property type="entry name" value="PRK00278.2-4"/>
    <property type="match status" value="1"/>
</dbReference>
<dbReference type="Gene3D" id="3.20.20.70">
    <property type="entry name" value="Aldolase class I"/>
    <property type="match status" value="1"/>
</dbReference>
<feature type="domain" description="Indole-3-glycerol phosphate synthase" evidence="9">
    <location>
        <begin position="5"/>
        <end position="254"/>
    </location>
</feature>
<dbReference type="OrthoDB" id="9804217at2"/>
<dbReference type="GO" id="GO:0000162">
    <property type="term" value="P:L-tryptophan biosynthetic process"/>
    <property type="evidence" value="ECO:0007669"/>
    <property type="project" value="UniProtKB-UniRule"/>
</dbReference>
<dbReference type="GO" id="GO:0004640">
    <property type="term" value="F:phosphoribosylanthranilate isomerase activity"/>
    <property type="evidence" value="ECO:0007669"/>
    <property type="project" value="TreeGrafter"/>
</dbReference>
<evidence type="ECO:0000256" key="7">
    <source>
        <dbReference type="ARBA" id="ARBA00023239"/>
    </source>
</evidence>
<dbReference type="FunFam" id="3.20.20.70:FF:000024">
    <property type="entry name" value="Indole-3-glycerol phosphate synthase"/>
    <property type="match status" value="1"/>
</dbReference>
<evidence type="ECO:0000256" key="5">
    <source>
        <dbReference type="ARBA" id="ARBA00022822"/>
    </source>
</evidence>
<gene>
    <name evidence="8" type="primary">trpC</name>
    <name evidence="10" type="ORF">GRAN_2002</name>
</gene>
<comment type="catalytic activity">
    <reaction evidence="1 8">
        <text>1-(2-carboxyphenylamino)-1-deoxy-D-ribulose 5-phosphate + H(+) = (1S,2R)-1-C-(indol-3-yl)glycerol 3-phosphate + CO2 + H2O</text>
        <dbReference type="Rhea" id="RHEA:23476"/>
        <dbReference type="ChEBI" id="CHEBI:15377"/>
        <dbReference type="ChEBI" id="CHEBI:15378"/>
        <dbReference type="ChEBI" id="CHEBI:16526"/>
        <dbReference type="ChEBI" id="CHEBI:58613"/>
        <dbReference type="ChEBI" id="CHEBI:58866"/>
        <dbReference type="EC" id="4.1.1.48"/>
    </reaction>
</comment>
<evidence type="ECO:0000313" key="11">
    <source>
        <dbReference type="Proteomes" id="UP000289437"/>
    </source>
</evidence>
<dbReference type="EC" id="4.1.1.48" evidence="8"/>
<keyword evidence="5 8" id="KW-0822">Tryptophan biosynthesis</keyword>
<comment type="caution">
    <text evidence="10">The sequence shown here is derived from an EMBL/GenBank/DDBJ whole genome shotgun (WGS) entry which is preliminary data.</text>
</comment>
<dbReference type="PANTHER" id="PTHR22854">
    <property type="entry name" value="TRYPTOPHAN BIOSYNTHESIS PROTEIN"/>
    <property type="match status" value="1"/>
</dbReference>
<dbReference type="CDD" id="cd00331">
    <property type="entry name" value="IGPS"/>
    <property type="match status" value="1"/>
</dbReference>
<reference evidence="10 11" key="1">
    <citation type="submission" date="2018-11" db="EMBL/GenBank/DDBJ databases">
        <authorList>
            <person name="Mardanov A.V."/>
            <person name="Ravin N.V."/>
            <person name="Dedysh S.N."/>
        </authorList>
    </citation>
    <scope>NUCLEOTIDE SEQUENCE [LARGE SCALE GENOMIC DNA]</scope>
    <source>
        <strain evidence="10 11">AF10</strain>
    </source>
</reference>
<dbReference type="InterPro" id="IPR001468">
    <property type="entry name" value="Indole-3-GlycerolPSynthase_CS"/>
</dbReference>
<keyword evidence="3 8" id="KW-0028">Amino-acid biosynthesis</keyword>
<dbReference type="EMBL" id="RDSM01000001">
    <property type="protein sequence ID" value="RXH58692.1"/>
    <property type="molecule type" value="Genomic_DNA"/>
</dbReference>
<dbReference type="GO" id="GO:0004425">
    <property type="term" value="F:indole-3-glycerol-phosphate synthase activity"/>
    <property type="evidence" value="ECO:0007669"/>
    <property type="project" value="UniProtKB-UniRule"/>
</dbReference>
<dbReference type="HAMAP" id="MF_00134_A">
    <property type="entry name" value="IGPS_A"/>
    <property type="match status" value="1"/>
</dbReference>
<evidence type="ECO:0000256" key="8">
    <source>
        <dbReference type="HAMAP-Rule" id="MF_00134"/>
    </source>
</evidence>
<keyword evidence="7 8" id="KW-0456">Lyase</keyword>
<evidence type="ECO:0000256" key="4">
    <source>
        <dbReference type="ARBA" id="ARBA00022793"/>
    </source>
</evidence>
<evidence type="ECO:0000256" key="6">
    <source>
        <dbReference type="ARBA" id="ARBA00023141"/>
    </source>
</evidence>
<dbReference type="HAMAP" id="MF_00134_B">
    <property type="entry name" value="IGPS_B"/>
    <property type="match status" value="1"/>
</dbReference>
<keyword evidence="6 8" id="KW-0057">Aromatic amino acid biosynthesis</keyword>
<dbReference type="SUPFAM" id="SSF51366">
    <property type="entry name" value="Ribulose-phoshate binding barrel"/>
    <property type="match status" value="1"/>
</dbReference>
<dbReference type="InterPro" id="IPR013798">
    <property type="entry name" value="Indole-3-glycerol_P_synth_dom"/>
</dbReference>
<dbReference type="Pfam" id="PF00218">
    <property type="entry name" value="IGPS"/>
    <property type="match status" value="1"/>
</dbReference>
<evidence type="ECO:0000256" key="2">
    <source>
        <dbReference type="ARBA" id="ARBA00004696"/>
    </source>
</evidence>
<proteinExistence type="inferred from homology"/>
<dbReference type="RefSeq" id="WP_128912644.1">
    <property type="nucleotide sequence ID" value="NZ_RDSM01000001.1"/>
</dbReference>
<dbReference type="InterPro" id="IPR045186">
    <property type="entry name" value="Indole-3-glycerol_P_synth"/>
</dbReference>
<organism evidence="10 11">
    <name type="scientific">Granulicella sibirica</name>
    <dbReference type="NCBI Taxonomy" id="2479048"/>
    <lineage>
        <taxon>Bacteria</taxon>
        <taxon>Pseudomonadati</taxon>
        <taxon>Acidobacteriota</taxon>
        <taxon>Terriglobia</taxon>
        <taxon>Terriglobales</taxon>
        <taxon>Acidobacteriaceae</taxon>
        <taxon>Granulicella</taxon>
    </lineage>
</organism>
<name>A0A4Q0T6Q5_9BACT</name>
<dbReference type="InterPro" id="IPR011060">
    <property type="entry name" value="RibuloseP-bd_barrel"/>
</dbReference>
<comment type="similarity">
    <text evidence="8">Belongs to the TrpC family.</text>
</comment>
<dbReference type="PANTHER" id="PTHR22854:SF2">
    <property type="entry name" value="INDOLE-3-GLYCEROL-PHOSPHATE SYNTHASE"/>
    <property type="match status" value="1"/>
</dbReference>